<reference evidence="8 9" key="1">
    <citation type="journal article" date="2015" name="Genome Biol. Evol.">
        <title>The genome of winter moth (Operophtera brumata) provides a genomic perspective on sexual dimorphism and phenology.</title>
        <authorList>
            <person name="Derks M.F."/>
            <person name="Smit S."/>
            <person name="Salis L."/>
            <person name="Schijlen E."/>
            <person name="Bossers A."/>
            <person name="Mateman C."/>
            <person name="Pijl A.S."/>
            <person name="de Ridder D."/>
            <person name="Groenen M.A."/>
            <person name="Visser M.E."/>
            <person name="Megens H.J."/>
        </authorList>
    </citation>
    <scope>NUCLEOTIDE SEQUENCE [LARGE SCALE GENOMIC DNA]</scope>
    <source>
        <strain evidence="8">WM2013NL</strain>
        <tissue evidence="8">Head and thorax</tissue>
    </source>
</reference>
<evidence type="ECO:0000256" key="5">
    <source>
        <dbReference type="ARBA" id="ARBA00023163"/>
    </source>
</evidence>
<evidence type="ECO:0000256" key="4">
    <source>
        <dbReference type="ARBA" id="ARBA00023125"/>
    </source>
</evidence>
<dbReference type="PANTHER" id="PTHR46164">
    <property type="entry name" value="ATF6, ISOFORM C"/>
    <property type="match status" value="1"/>
</dbReference>
<dbReference type="GO" id="GO:0000981">
    <property type="term" value="F:DNA-binding transcription factor activity, RNA polymerase II-specific"/>
    <property type="evidence" value="ECO:0007669"/>
    <property type="project" value="TreeGrafter"/>
</dbReference>
<evidence type="ECO:0000256" key="6">
    <source>
        <dbReference type="ARBA" id="ARBA00023242"/>
    </source>
</evidence>
<accession>A0A0L7LFJ5</accession>
<feature type="compositionally biased region" description="Polar residues" evidence="7">
    <location>
        <begin position="205"/>
        <end position="216"/>
    </location>
</feature>
<dbReference type="GO" id="GO:0030968">
    <property type="term" value="P:endoplasmic reticulum unfolded protein response"/>
    <property type="evidence" value="ECO:0007669"/>
    <property type="project" value="TreeGrafter"/>
</dbReference>
<comment type="similarity">
    <text evidence="2">Belongs to the bZIP family. ATF subfamily.</text>
</comment>
<organism evidence="8 9">
    <name type="scientific">Operophtera brumata</name>
    <name type="common">Winter moth</name>
    <name type="synonym">Phalaena brumata</name>
    <dbReference type="NCBI Taxonomy" id="104452"/>
    <lineage>
        <taxon>Eukaryota</taxon>
        <taxon>Metazoa</taxon>
        <taxon>Ecdysozoa</taxon>
        <taxon>Arthropoda</taxon>
        <taxon>Hexapoda</taxon>
        <taxon>Insecta</taxon>
        <taxon>Pterygota</taxon>
        <taxon>Neoptera</taxon>
        <taxon>Endopterygota</taxon>
        <taxon>Lepidoptera</taxon>
        <taxon>Glossata</taxon>
        <taxon>Ditrysia</taxon>
        <taxon>Geometroidea</taxon>
        <taxon>Geometridae</taxon>
        <taxon>Larentiinae</taxon>
        <taxon>Operophtera</taxon>
    </lineage>
</organism>
<keyword evidence="3" id="KW-0805">Transcription regulation</keyword>
<dbReference type="Proteomes" id="UP000037510">
    <property type="component" value="Unassembled WGS sequence"/>
</dbReference>
<keyword evidence="5" id="KW-0804">Transcription</keyword>
<feature type="non-terminal residue" evidence="8">
    <location>
        <position position="257"/>
    </location>
</feature>
<name>A0A0L7LFJ5_OPEBR</name>
<dbReference type="AlphaFoldDB" id="A0A0L7LFJ5"/>
<evidence type="ECO:0000256" key="1">
    <source>
        <dbReference type="ARBA" id="ARBA00004167"/>
    </source>
</evidence>
<dbReference type="GO" id="GO:0005634">
    <property type="term" value="C:nucleus"/>
    <property type="evidence" value="ECO:0007669"/>
    <property type="project" value="TreeGrafter"/>
</dbReference>
<dbReference type="PANTHER" id="PTHR46164:SF3">
    <property type="entry name" value="ATF6, ISOFORM C"/>
    <property type="match status" value="1"/>
</dbReference>
<evidence type="ECO:0000256" key="7">
    <source>
        <dbReference type="SAM" id="MobiDB-lite"/>
    </source>
</evidence>
<dbReference type="STRING" id="104452.A0A0L7LFJ5"/>
<feature type="region of interest" description="Disordered" evidence="7">
    <location>
        <begin position="167"/>
        <end position="224"/>
    </location>
</feature>
<gene>
    <name evidence="8" type="ORF">OBRU01_07925</name>
</gene>
<comment type="caution">
    <text evidence="8">The sequence shown here is derived from an EMBL/GenBank/DDBJ whole genome shotgun (WGS) entry which is preliminary data.</text>
</comment>
<protein>
    <submittedName>
        <fullName evidence="8">Cyclic AMP-dependent transcription factor ATF-6 beta</fullName>
    </submittedName>
</protein>
<dbReference type="EMBL" id="JTDY01001315">
    <property type="protein sequence ID" value="KOB74232.1"/>
    <property type="molecule type" value="Genomic_DNA"/>
</dbReference>
<dbReference type="InterPro" id="IPR051882">
    <property type="entry name" value="ATF_bZIP_TF"/>
</dbReference>
<evidence type="ECO:0000256" key="2">
    <source>
        <dbReference type="ARBA" id="ARBA00009050"/>
    </source>
</evidence>
<evidence type="ECO:0000313" key="8">
    <source>
        <dbReference type="EMBL" id="KOB74232.1"/>
    </source>
</evidence>
<dbReference type="GO" id="GO:0000978">
    <property type="term" value="F:RNA polymerase II cis-regulatory region sequence-specific DNA binding"/>
    <property type="evidence" value="ECO:0007669"/>
    <property type="project" value="TreeGrafter"/>
</dbReference>
<evidence type="ECO:0000313" key="9">
    <source>
        <dbReference type="Proteomes" id="UP000037510"/>
    </source>
</evidence>
<keyword evidence="9" id="KW-1185">Reference proteome</keyword>
<comment type="subcellular location">
    <subcellularLocation>
        <location evidence="1">Membrane</location>
        <topology evidence="1">Single-pass membrane protein</topology>
    </subcellularLocation>
</comment>
<feature type="non-terminal residue" evidence="8">
    <location>
        <position position="1"/>
    </location>
</feature>
<proteinExistence type="inferred from homology"/>
<keyword evidence="6" id="KW-0539">Nucleus</keyword>
<keyword evidence="4" id="KW-0238">DNA-binding</keyword>
<sequence length="257" mass="29036">DCQNATAKANELRINQTESLRIAGELKRWIGGGKNNQARNARDKSRLRRLRRKDIEFPENAVINYETLYRKPLRQPADFIDDLGEWNALLQALHRRDDTFYVVGVGKGQHLLLPAVSHNITRPPKMALILPARNSSMNDHVTLMQIDCSVVNTTIVQLKSDALPESLRKQTDEVNAPVYDNPKPKPSKITKDNVDPSLPVLHNPGDTNSRHPNNQPTKHEDIGQGDIFASYITSKYEDTKNGAVKNKRKNETTCLNM</sequence>
<dbReference type="GO" id="GO:0016020">
    <property type="term" value="C:membrane"/>
    <property type="evidence" value="ECO:0007669"/>
    <property type="project" value="UniProtKB-SubCell"/>
</dbReference>
<evidence type="ECO:0000256" key="3">
    <source>
        <dbReference type="ARBA" id="ARBA00023015"/>
    </source>
</evidence>